<proteinExistence type="predicted"/>
<dbReference type="EMBL" id="WUFV01000033">
    <property type="protein sequence ID" value="NEK19850.1"/>
    <property type="molecule type" value="Genomic_DNA"/>
</dbReference>
<gene>
    <name evidence="2" type="ORF">GR257_34350</name>
</gene>
<evidence type="ECO:0000313" key="3">
    <source>
        <dbReference type="Proteomes" id="UP000471705"/>
    </source>
</evidence>
<evidence type="ECO:0000256" key="1">
    <source>
        <dbReference type="SAM" id="MobiDB-lite"/>
    </source>
</evidence>
<name>A0A7K3VRM9_RHILE</name>
<evidence type="ECO:0000313" key="2">
    <source>
        <dbReference type="EMBL" id="NEK19850.1"/>
    </source>
</evidence>
<protein>
    <submittedName>
        <fullName evidence="2">Uncharacterized protein</fullName>
    </submittedName>
</protein>
<organism evidence="2 3">
    <name type="scientific">Rhizobium leguminosarum</name>
    <dbReference type="NCBI Taxonomy" id="384"/>
    <lineage>
        <taxon>Bacteria</taxon>
        <taxon>Pseudomonadati</taxon>
        <taxon>Pseudomonadota</taxon>
        <taxon>Alphaproteobacteria</taxon>
        <taxon>Hyphomicrobiales</taxon>
        <taxon>Rhizobiaceae</taxon>
        <taxon>Rhizobium/Agrobacterium group</taxon>
        <taxon>Rhizobium</taxon>
    </lineage>
</organism>
<dbReference type="AlphaFoldDB" id="A0A7K3VRM9"/>
<accession>A0A7K3VRM9</accession>
<comment type="caution">
    <text evidence="2">The sequence shown here is derived from an EMBL/GenBank/DDBJ whole genome shotgun (WGS) entry which is preliminary data.</text>
</comment>
<feature type="compositionally biased region" description="Acidic residues" evidence="1">
    <location>
        <begin position="45"/>
        <end position="61"/>
    </location>
</feature>
<reference evidence="2 3" key="1">
    <citation type="submission" date="2019-12" db="EMBL/GenBank/DDBJ databases">
        <title>Rhizobium genotypes associated with high levels of biological nitrogen fixation by grain legumes in a temperate-maritime cropping system.</title>
        <authorList>
            <person name="Maluk M."/>
            <person name="Francesc Ferrando Molina F."/>
            <person name="Lopez Del Egido L."/>
            <person name="Lafos M."/>
            <person name="Langarica-Fuentes A."/>
            <person name="Gebre Yohannes G."/>
            <person name="Young M.W."/>
            <person name="Martin P."/>
            <person name="Gantlett R."/>
            <person name="Kenicer G."/>
            <person name="Hawes C."/>
            <person name="Begg G.S."/>
            <person name="Quilliam R.S."/>
            <person name="Squire G.R."/>
            <person name="Poole P.S."/>
            <person name="Young P.W."/>
            <person name="Iannetta P.M."/>
            <person name="James E.K."/>
        </authorList>
    </citation>
    <scope>NUCLEOTIDE SEQUENCE [LARGE SCALE GENOMIC DNA]</scope>
    <source>
        <strain evidence="2 3">JHI54</strain>
    </source>
</reference>
<feature type="region of interest" description="Disordered" evidence="1">
    <location>
        <begin position="44"/>
        <end position="67"/>
    </location>
</feature>
<dbReference type="Proteomes" id="UP000471705">
    <property type="component" value="Unassembled WGS sequence"/>
</dbReference>
<sequence>MHGLQIAGNRTLVTGDYLLDYSYDGQQIEVTSIRHGRMVVQTPDIDLEEDLENENDQDNEIDGPKPR</sequence>